<keyword evidence="2" id="KW-1133">Transmembrane helix</keyword>
<keyword evidence="4" id="KW-1185">Reference proteome</keyword>
<dbReference type="RefSeq" id="WP_332081896.1">
    <property type="nucleotide sequence ID" value="NZ_JAZHYN010000026.1"/>
</dbReference>
<evidence type="ECO:0000256" key="1">
    <source>
        <dbReference type="SAM" id="MobiDB-lite"/>
    </source>
</evidence>
<feature type="region of interest" description="Disordered" evidence="1">
    <location>
        <begin position="1"/>
        <end position="24"/>
    </location>
</feature>
<protein>
    <submittedName>
        <fullName evidence="3">Uncharacterized protein</fullName>
    </submittedName>
</protein>
<sequence>MNDDKREIEIIPPGEDDHYSSSSSSRIWISRGGGEVKFIKLGPFGTLVAGLAALALLGLGFFLLSGLFLILLPIAALLGVGAWLSGLIGGGSTKRLK</sequence>
<evidence type="ECO:0000313" key="3">
    <source>
        <dbReference type="EMBL" id="MEF3366873.1"/>
    </source>
</evidence>
<gene>
    <name evidence="3" type="ORF">V3H18_10050</name>
</gene>
<organism evidence="3 4">
    <name type="scientific">Methylocystis borbori</name>
    <dbReference type="NCBI Taxonomy" id="3118750"/>
    <lineage>
        <taxon>Bacteria</taxon>
        <taxon>Pseudomonadati</taxon>
        <taxon>Pseudomonadota</taxon>
        <taxon>Alphaproteobacteria</taxon>
        <taxon>Hyphomicrobiales</taxon>
        <taxon>Methylocystaceae</taxon>
        <taxon>Methylocystis</taxon>
    </lineage>
</organism>
<name>A0ABU7XHM1_9HYPH</name>
<keyword evidence="2" id="KW-0812">Transmembrane</keyword>
<proteinExistence type="predicted"/>
<feature type="compositionally biased region" description="Basic and acidic residues" evidence="1">
    <location>
        <begin position="1"/>
        <end position="19"/>
    </location>
</feature>
<keyword evidence="2" id="KW-0472">Membrane</keyword>
<evidence type="ECO:0000313" key="4">
    <source>
        <dbReference type="Proteomes" id="UP001350748"/>
    </source>
</evidence>
<accession>A0ABU7XHM1</accession>
<evidence type="ECO:0000256" key="2">
    <source>
        <dbReference type="SAM" id="Phobius"/>
    </source>
</evidence>
<dbReference type="Proteomes" id="UP001350748">
    <property type="component" value="Unassembled WGS sequence"/>
</dbReference>
<dbReference type="EMBL" id="JAZHYN010000026">
    <property type="protein sequence ID" value="MEF3366873.1"/>
    <property type="molecule type" value="Genomic_DNA"/>
</dbReference>
<feature type="transmembrane region" description="Helical" evidence="2">
    <location>
        <begin position="41"/>
        <end position="64"/>
    </location>
</feature>
<comment type="caution">
    <text evidence="3">The sequence shown here is derived from an EMBL/GenBank/DDBJ whole genome shotgun (WGS) entry which is preliminary data.</text>
</comment>
<reference evidence="3 4" key="1">
    <citation type="submission" date="2024-02" db="EMBL/GenBank/DDBJ databases">
        <authorList>
            <person name="Grouzdev D."/>
        </authorList>
    </citation>
    <scope>NUCLEOTIDE SEQUENCE [LARGE SCALE GENOMIC DNA]</scope>
    <source>
        <strain evidence="3 4">9N</strain>
    </source>
</reference>
<feature type="transmembrane region" description="Helical" evidence="2">
    <location>
        <begin position="70"/>
        <end position="90"/>
    </location>
</feature>